<evidence type="ECO:0000256" key="1">
    <source>
        <dbReference type="SAM" id="MobiDB-lite"/>
    </source>
</evidence>
<proteinExistence type="predicted"/>
<protein>
    <submittedName>
        <fullName evidence="2">Uncharacterized protein</fullName>
    </submittedName>
</protein>
<accession>A0AAD9ADL3</accession>
<name>A0AAD9ADL3_9PEZI</name>
<dbReference type="Proteomes" id="UP001243330">
    <property type="component" value="Unassembled WGS sequence"/>
</dbReference>
<gene>
    <name evidence="2" type="ORF">CCHR01_12335</name>
</gene>
<keyword evidence="3" id="KW-1185">Reference proteome</keyword>
<comment type="caution">
    <text evidence="2">The sequence shown here is derived from an EMBL/GenBank/DDBJ whole genome shotgun (WGS) entry which is preliminary data.</text>
</comment>
<organism evidence="2 3">
    <name type="scientific">Colletotrichum chrysophilum</name>
    <dbReference type="NCBI Taxonomy" id="1836956"/>
    <lineage>
        <taxon>Eukaryota</taxon>
        <taxon>Fungi</taxon>
        <taxon>Dikarya</taxon>
        <taxon>Ascomycota</taxon>
        <taxon>Pezizomycotina</taxon>
        <taxon>Sordariomycetes</taxon>
        <taxon>Hypocreomycetidae</taxon>
        <taxon>Glomerellales</taxon>
        <taxon>Glomerellaceae</taxon>
        <taxon>Colletotrichum</taxon>
        <taxon>Colletotrichum gloeosporioides species complex</taxon>
    </lineage>
</organism>
<evidence type="ECO:0000313" key="2">
    <source>
        <dbReference type="EMBL" id="KAK1845020.1"/>
    </source>
</evidence>
<feature type="region of interest" description="Disordered" evidence="1">
    <location>
        <begin position="78"/>
        <end position="105"/>
    </location>
</feature>
<reference evidence="2" key="1">
    <citation type="submission" date="2023-01" db="EMBL/GenBank/DDBJ databases">
        <title>Colletotrichum chrysophilum M932 genome sequence.</title>
        <authorList>
            <person name="Baroncelli R."/>
        </authorList>
    </citation>
    <scope>NUCLEOTIDE SEQUENCE</scope>
    <source>
        <strain evidence="2">M932</strain>
    </source>
</reference>
<dbReference type="EMBL" id="JAQOWY010000288">
    <property type="protein sequence ID" value="KAK1845020.1"/>
    <property type="molecule type" value="Genomic_DNA"/>
</dbReference>
<sequence>MSCRQSVSTTRCFRGHYLSPNEQDNVRKVLVEAETASGEARRNQSAVTREVDRVLTTGKTLTDLHDAQIQELNDRILEQGVEQSGEGGPLAEVVEEEDEAQGRTP</sequence>
<dbReference type="AlphaFoldDB" id="A0AAD9ADL3"/>
<evidence type="ECO:0000313" key="3">
    <source>
        <dbReference type="Proteomes" id="UP001243330"/>
    </source>
</evidence>